<keyword evidence="6" id="KW-1133">Transmembrane helix</keyword>
<accession>A0A1H7MBN6</accession>
<dbReference type="InterPro" id="IPR013655">
    <property type="entry name" value="PAS_fold_3"/>
</dbReference>
<dbReference type="NCBIfam" id="TIGR00229">
    <property type="entry name" value="sensory_box"/>
    <property type="match status" value="1"/>
</dbReference>
<proteinExistence type="inferred from homology"/>
<dbReference type="PROSITE" id="PS50111">
    <property type="entry name" value="CHEMOTAXIS_TRANSDUC_2"/>
    <property type="match status" value="1"/>
</dbReference>
<comment type="similarity">
    <text evidence="4">Belongs to the methyl-accepting chemotaxis (MCP) protein family.</text>
</comment>
<sequence length="526" mass="57001">MKKNLPVTGREQAVLDHANILSTTDLKGAISYVNDDFIRISGFVEEELLKRNHNIVRHPDMPPAAFKDLWDSVKSGRAWMGLVKNRCKNGDHYWVSAYVMPIRKDGQVAEYQSVRTRPPREWVDRATSMYAGLMNDRLPLVMRLPMPPVAVRLVGGMVMAAALSLALGGLWGTPIISSLVPVLLALILGSGLSAWLVRPLGQLRTQARGITRNPVGQYVYTGRADEFGEIEFAMRMLRSETGAAVGRVSDAASQLAEHADSMVGSVRRTRDEILRQQAETDQVATAVNEMTASVQEVARNAQNAAEAATTADTSAGQGRQVVASTEQVIGQLADEVERAAQVISQLEESAGSIGAVLEVIRGIAEQTNMLALNAAIEAARAGEHGRGFSVVADEVRSLASRTHESTQEIQTTIEKLQRGAHSSVEVMQNSRKQAVKSVEQAGKAARSLEEIARSVAAITDMSAQIATAVDQQGSVSEEINQSITRIRGYADANAQSGQQIESAASQVAELSAELKLLARQFWERRN</sequence>
<dbReference type="SMART" id="SM00283">
    <property type="entry name" value="MA"/>
    <property type="match status" value="1"/>
</dbReference>
<comment type="subcellular location">
    <subcellularLocation>
        <location evidence="1">Cell inner membrane</location>
        <topology evidence="1">Multi-pass membrane protein</topology>
    </subcellularLocation>
</comment>
<dbReference type="CDD" id="cd11386">
    <property type="entry name" value="MCP_signal"/>
    <property type="match status" value="1"/>
</dbReference>
<organism evidence="10 11">
    <name type="scientific">Ectothiorhodospira marina</name>
    <dbReference type="NCBI Taxonomy" id="1396821"/>
    <lineage>
        <taxon>Bacteria</taxon>
        <taxon>Pseudomonadati</taxon>
        <taxon>Pseudomonadota</taxon>
        <taxon>Gammaproteobacteria</taxon>
        <taxon>Chromatiales</taxon>
        <taxon>Ectothiorhodospiraceae</taxon>
        <taxon>Ectothiorhodospira</taxon>
    </lineage>
</organism>
<feature type="domain" description="PAS" evidence="8">
    <location>
        <begin position="25"/>
        <end position="76"/>
    </location>
</feature>
<evidence type="ECO:0000313" key="10">
    <source>
        <dbReference type="EMBL" id="SEL08740.1"/>
    </source>
</evidence>
<dbReference type="PANTHER" id="PTHR32089">
    <property type="entry name" value="METHYL-ACCEPTING CHEMOTAXIS PROTEIN MCPB"/>
    <property type="match status" value="1"/>
</dbReference>
<feature type="transmembrane region" description="Helical" evidence="6">
    <location>
        <begin position="175"/>
        <end position="197"/>
    </location>
</feature>
<keyword evidence="3 5" id="KW-0807">Transducer</keyword>
<name>A0A1H7MBN6_9GAMM</name>
<dbReference type="InterPro" id="IPR000727">
    <property type="entry name" value="T_SNARE_dom"/>
</dbReference>
<dbReference type="InterPro" id="IPR035965">
    <property type="entry name" value="PAS-like_dom_sf"/>
</dbReference>
<evidence type="ECO:0000256" key="5">
    <source>
        <dbReference type="PROSITE-ProRule" id="PRU00284"/>
    </source>
</evidence>
<feature type="domain" description="Methyl-accepting transducer" evidence="7">
    <location>
        <begin position="251"/>
        <end position="487"/>
    </location>
</feature>
<dbReference type="Pfam" id="PF00015">
    <property type="entry name" value="MCPsignal"/>
    <property type="match status" value="1"/>
</dbReference>
<evidence type="ECO:0000256" key="2">
    <source>
        <dbReference type="ARBA" id="ARBA00022519"/>
    </source>
</evidence>
<keyword evidence="11" id="KW-1185">Reference proteome</keyword>
<dbReference type="Proteomes" id="UP000199256">
    <property type="component" value="Unassembled WGS sequence"/>
</dbReference>
<dbReference type="CDD" id="cd00130">
    <property type="entry name" value="PAS"/>
    <property type="match status" value="1"/>
</dbReference>
<dbReference type="InterPro" id="IPR000014">
    <property type="entry name" value="PAS"/>
</dbReference>
<feature type="domain" description="T-SNARE coiled-coil homology" evidence="9">
    <location>
        <begin position="446"/>
        <end position="500"/>
    </location>
</feature>
<dbReference type="InterPro" id="IPR004089">
    <property type="entry name" value="MCPsignal_dom"/>
</dbReference>
<dbReference type="SUPFAM" id="SSF55785">
    <property type="entry name" value="PYP-like sensor domain (PAS domain)"/>
    <property type="match status" value="1"/>
</dbReference>
<dbReference type="SUPFAM" id="SSF58104">
    <property type="entry name" value="Methyl-accepting chemotaxis protein (MCP) signaling domain"/>
    <property type="match status" value="1"/>
</dbReference>
<reference evidence="11" key="1">
    <citation type="submission" date="2016-10" db="EMBL/GenBank/DDBJ databases">
        <authorList>
            <person name="Varghese N."/>
            <person name="Submissions S."/>
        </authorList>
    </citation>
    <scope>NUCLEOTIDE SEQUENCE [LARGE SCALE GENOMIC DNA]</scope>
    <source>
        <strain evidence="11">DSM 241</strain>
    </source>
</reference>
<dbReference type="EMBL" id="FOAA01000009">
    <property type="protein sequence ID" value="SEL08740.1"/>
    <property type="molecule type" value="Genomic_DNA"/>
</dbReference>
<evidence type="ECO:0000256" key="4">
    <source>
        <dbReference type="ARBA" id="ARBA00029447"/>
    </source>
</evidence>
<keyword evidence="2" id="KW-0997">Cell inner membrane</keyword>
<keyword evidence="10" id="KW-0675">Receptor</keyword>
<dbReference type="OrthoDB" id="9781845at2"/>
<dbReference type="FunFam" id="1.10.287.950:FF:000001">
    <property type="entry name" value="Methyl-accepting chemotaxis sensory transducer"/>
    <property type="match status" value="1"/>
</dbReference>
<dbReference type="GO" id="GO:0006935">
    <property type="term" value="P:chemotaxis"/>
    <property type="evidence" value="ECO:0007669"/>
    <property type="project" value="UniProtKB-ARBA"/>
</dbReference>
<dbReference type="Pfam" id="PF08447">
    <property type="entry name" value="PAS_3"/>
    <property type="match status" value="1"/>
</dbReference>
<evidence type="ECO:0000259" key="8">
    <source>
        <dbReference type="PROSITE" id="PS50112"/>
    </source>
</evidence>
<dbReference type="InterPro" id="IPR003660">
    <property type="entry name" value="HAMP_dom"/>
</dbReference>
<evidence type="ECO:0000313" key="11">
    <source>
        <dbReference type="Proteomes" id="UP000199256"/>
    </source>
</evidence>
<evidence type="ECO:0000256" key="3">
    <source>
        <dbReference type="ARBA" id="ARBA00023224"/>
    </source>
</evidence>
<dbReference type="GO" id="GO:0005886">
    <property type="term" value="C:plasma membrane"/>
    <property type="evidence" value="ECO:0007669"/>
    <property type="project" value="UniProtKB-SubCell"/>
</dbReference>
<dbReference type="GO" id="GO:0007165">
    <property type="term" value="P:signal transduction"/>
    <property type="evidence" value="ECO:0007669"/>
    <property type="project" value="UniProtKB-KW"/>
</dbReference>
<evidence type="ECO:0000259" key="7">
    <source>
        <dbReference type="PROSITE" id="PS50111"/>
    </source>
</evidence>
<dbReference type="PROSITE" id="PS50192">
    <property type="entry name" value="T_SNARE"/>
    <property type="match status" value="1"/>
</dbReference>
<dbReference type="RefSeq" id="WP_090253585.1">
    <property type="nucleotide sequence ID" value="NZ_FOAA01000009.1"/>
</dbReference>
<dbReference type="PANTHER" id="PTHR32089:SF74">
    <property type="entry name" value="METHYL-ACCEPTING CHEMOTAXIS PROTEIN AER"/>
    <property type="match status" value="1"/>
</dbReference>
<feature type="transmembrane region" description="Helical" evidence="6">
    <location>
        <begin position="149"/>
        <end position="169"/>
    </location>
</feature>
<evidence type="ECO:0000256" key="1">
    <source>
        <dbReference type="ARBA" id="ARBA00004429"/>
    </source>
</evidence>
<dbReference type="STRING" id="1396821.SAMN05444515_10941"/>
<keyword evidence="2" id="KW-1003">Cell membrane</keyword>
<evidence type="ECO:0000256" key="6">
    <source>
        <dbReference type="SAM" id="Phobius"/>
    </source>
</evidence>
<dbReference type="Gene3D" id="1.10.287.950">
    <property type="entry name" value="Methyl-accepting chemotaxis protein"/>
    <property type="match status" value="1"/>
</dbReference>
<protein>
    <submittedName>
        <fullName evidence="10">Aerotaxis receptor</fullName>
    </submittedName>
</protein>
<keyword evidence="6" id="KW-0472">Membrane</keyword>
<keyword evidence="6" id="KW-0812">Transmembrane</keyword>
<gene>
    <name evidence="10" type="ORF">SAMN05444515_10941</name>
</gene>
<dbReference type="PROSITE" id="PS50112">
    <property type="entry name" value="PAS"/>
    <property type="match status" value="1"/>
</dbReference>
<dbReference type="AlphaFoldDB" id="A0A1H7MBN6"/>
<dbReference type="SMART" id="SM00304">
    <property type="entry name" value="HAMP"/>
    <property type="match status" value="2"/>
</dbReference>
<dbReference type="Gene3D" id="3.30.450.20">
    <property type="entry name" value="PAS domain"/>
    <property type="match status" value="1"/>
</dbReference>
<evidence type="ECO:0000259" key="9">
    <source>
        <dbReference type="PROSITE" id="PS50192"/>
    </source>
</evidence>